<evidence type="ECO:0000313" key="3">
    <source>
        <dbReference type="EMBL" id="MDE1347597.1"/>
    </source>
</evidence>
<comment type="caution">
    <text evidence="3">The sequence shown here is derived from an EMBL/GenBank/DDBJ whole genome shotgun (WGS) entry which is preliminary data.</text>
</comment>
<dbReference type="EMBL" id="JAKNAX010000044">
    <property type="protein sequence ID" value="MDE1347597.1"/>
    <property type="molecule type" value="Genomic_DNA"/>
</dbReference>
<dbReference type="InterPro" id="IPR009739">
    <property type="entry name" value="LprI-like_N"/>
</dbReference>
<dbReference type="AlphaFoldDB" id="A0A9X4J1I8"/>
<organism evidence="3 4">
    <name type="scientific">Vibrio aestuarianus</name>
    <dbReference type="NCBI Taxonomy" id="28171"/>
    <lineage>
        <taxon>Bacteria</taxon>
        <taxon>Pseudomonadati</taxon>
        <taxon>Pseudomonadota</taxon>
        <taxon>Gammaproteobacteria</taxon>
        <taxon>Vibrionales</taxon>
        <taxon>Vibrionaceae</taxon>
        <taxon>Vibrio</taxon>
    </lineage>
</organism>
<accession>A0A9X4J1I8</accession>
<evidence type="ECO:0000259" key="2">
    <source>
        <dbReference type="Pfam" id="PF07007"/>
    </source>
</evidence>
<keyword evidence="1" id="KW-0732">Signal</keyword>
<dbReference type="Pfam" id="PF07007">
    <property type="entry name" value="LprI"/>
    <property type="match status" value="1"/>
</dbReference>
<protein>
    <submittedName>
        <fullName evidence="3">DUF1311 domain-containing protein</fullName>
    </submittedName>
</protein>
<proteinExistence type="predicted"/>
<evidence type="ECO:0000256" key="1">
    <source>
        <dbReference type="SAM" id="SignalP"/>
    </source>
</evidence>
<name>A0A9X4J1I8_9VIBR</name>
<dbReference type="Gene3D" id="1.20.1270.180">
    <property type="match status" value="1"/>
</dbReference>
<reference evidence="3" key="1">
    <citation type="submission" date="2022-02" db="EMBL/GenBank/DDBJ databases">
        <title>Emergence and expansion in Europe of a Vibrio aestuarianus clonal complex pathogenic for oysters.</title>
        <authorList>
            <person name="Mesnil A."/>
            <person name="Travers M.-A."/>
        </authorList>
    </citation>
    <scope>NUCLEOTIDE SEQUENCE</scope>
    <source>
        <strain evidence="3">19_064_15T1</strain>
    </source>
</reference>
<evidence type="ECO:0000313" key="4">
    <source>
        <dbReference type="Proteomes" id="UP001140978"/>
    </source>
</evidence>
<feature type="domain" description="Lysozyme inhibitor LprI-like N-terminal" evidence="2">
    <location>
        <begin position="32"/>
        <end position="123"/>
    </location>
</feature>
<dbReference type="RefSeq" id="WP_129532948.1">
    <property type="nucleotide sequence ID" value="NZ_JAKNBC010000021.1"/>
</dbReference>
<sequence length="134" mass="15731">MLRYMFIFIGVLFSGYSLANEDCDYGLPLGNIAACYEKKSEESDALLNDIYQKLKNTVMKSAYEESAKNIYWSTFVKSQRNWIEMRDHQCFAKGAFSEENTPFQGIEIHKCLYYSTQDRIIYLEKEINFIQNLP</sequence>
<feature type="signal peptide" evidence="1">
    <location>
        <begin position="1"/>
        <end position="19"/>
    </location>
</feature>
<gene>
    <name evidence="3" type="ORF">L9X51_14290</name>
</gene>
<feature type="chain" id="PRO_5040938338" evidence="1">
    <location>
        <begin position="20"/>
        <end position="134"/>
    </location>
</feature>
<dbReference type="Proteomes" id="UP001140978">
    <property type="component" value="Unassembled WGS sequence"/>
</dbReference>